<dbReference type="RefSeq" id="WP_406832757.1">
    <property type="nucleotide sequence ID" value="NZ_CP157483.1"/>
</dbReference>
<organism evidence="3">
    <name type="scientific">Pedococcus sp. KACC 23699</name>
    <dbReference type="NCBI Taxonomy" id="3149228"/>
    <lineage>
        <taxon>Bacteria</taxon>
        <taxon>Bacillati</taxon>
        <taxon>Actinomycetota</taxon>
        <taxon>Actinomycetes</taxon>
        <taxon>Micrococcales</taxon>
        <taxon>Intrasporangiaceae</taxon>
        <taxon>Pedococcus</taxon>
    </lineage>
</organism>
<dbReference type="GO" id="GO:0003723">
    <property type="term" value="F:RNA binding"/>
    <property type="evidence" value="ECO:0007669"/>
    <property type="project" value="InterPro"/>
</dbReference>
<dbReference type="PANTHER" id="PTHR35800">
    <property type="entry name" value="PROTEIN JAG"/>
    <property type="match status" value="1"/>
</dbReference>
<dbReference type="PROSITE" id="PS51061">
    <property type="entry name" value="R3H"/>
    <property type="match status" value="1"/>
</dbReference>
<dbReference type="EMBL" id="CP157483">
    <property type="protein sequence ID" value="XBO45266.1"/>
    <property type="molecule type" value="Genomic_DNA"/>
</dbReference>
<sequence length="245" mass="25620">MTEQHDALVDETSPSAPEETAVTAVAPGPDATQATPPTEAGEDGSTAPAVTPDAASYADDSDTEASEDSEDVASVDGDVSHVSARRRPAKTADLEREGEVAADFLETLLDIADLDGDIEVDVDGDRAAVSIVDSEEGRVPRRLVGPDGKVLEALQELTRLAVQSATGERSRLMLDVAGHRAERRAALVTIAQEAIAGVKSSGEKASLEPMTAFERKVVHDEVLAAGLVSESDGVEPRRFVVVLPS</sequence>
<dbReference type="InterPro" id="IPR034079">
    <property type="entry name" value="R3H_KhpB"/>
</dbReference>
<dbReference type="PANTHER" id="PTHR35800:SF1">
    <property type="entry name" value="RNA-BINDING PROTEIN KHPB"/>
    <property type="match status" value="1"/>
</dbReference>
<dbReference type="CDD" id="cd02644">
    <property type="entry name" value="R3H_jag"/>
    <property type="match status" value="1"/>
</dbReference>
<dbReference type="Pfam" id="PF01424">
    <property type="entry name" value="R3H"/>
    <property type="match status" value="1"/>
</dbReference>
<evidence type="ECO:0000313" key="3">
    <source>
        <dbReference type="EMBL" id="XBO45266.1"/>
    </source>
</evidence>
<feature type="compositionally biased region" description="Acidic residues" evidence="1">
    <location>
        <begin position="59"/>
        <end position="73"/>
    </location>
</feature>
<evidence type="ECO:0000256" key="1">
    <source>
        <dbReference type="SAM" id="MobiDB-lite"/>
    </source>
</evidence>
<dbReference type="InterPro" id="IPR036867">
    <property type="entry name" value="R3H_dom_sf"/>
</dbReference>
<feature type="domain" description="R3H" evidence="2">
    <location>
        <begin position="181"/>
        <end position="245"/>
    </location>
</feature>
<dbReference type="InterPro" id="IPR015946">
    <property type="entry name" value="KH_dom-like_a/b"/>
</dbReference>
<reference evidence="3" key="1">
    <citation type="submission" date="2024-05" db="EMBL/GenBank/DDBJ databases">
        <authorList>
            <person name="Kim S."/>
            <person name="Heo J."/>
            <person name="Choi H."/>
            <person name="Choi Y."/>
            <person name="Kwon S.-W."/>
            <person name="Kim Y."/>
        </authorList>
    </citation>
    <scope>NUCLEOTIDE SEQUENCE</scope>
    <source>
        <strain evidence="3">KACC 23699</strain>
    </source>
</reference>
<dbReference type="AlphaFoldDB" id="A0AAU7JYE5"/>
<proteinExistence type="predicted"/>
<feature type="region of interest" description="Disordered" evidence="1">
    <location>
        <begin position="1"/>
        <end position="95"/>
    </location>
</feature>
<dbReference type="InterPro" id="IPR039247">
    <property type="entry name" value="KhpB"/>
</dbReference>
<protein>
    <submittedName>
        <fullName evidence="3">R3H domain-containing nucleic acid-binding protein</fullName>
    </submittedName>
</protein>
<dbReference type="SUPFAM" id="SSF82708">
    <property type="entry name" value="R3H domain"/>
    <property type="match status" value="1"/>
</dbReference>
<gene>
    <name evidence="3" type="ORF">ABEG17_08005</name>
</gene>
<dbReference type="CDD" id="cd02414">
    <property type="entry name" value="KH-II_Jag"/>
    <property type="match status" value="1"/>
</dbReference>
<evidence type="ECO:0000259" key="2">
    <source>
        <dbReference type="PROSITE" id="PS51061"/>
    </source>
</evidence>
<dbReference type="InterPro" id="IPR038008">
    <property type="entry name" value="Jag_KH"/>
</dbReference>
<dbReference type="Gene3D" id="3.30.300.20">
    <property type="match status" value="1"/>
</dbReference>
<dbReference type="InterPro" id="IPR001374">
    <property type="entry name" value="R3H_dom"/>
</dbReference>
<name>A0AAU7JYE5_9MICO</name>
<dbReference type="SMART" id="SM00393">
    <property type="entry name" value="R3H"/>
    <property type="match status" value="1"/>
</dbReference>
<dbReference type="Gene3D" id="3.30.1370.50">
    <property type="entry name" value="R3H-like domain"/>
    <property type="match status" value="1"/>
</dbReference>
<accession>A0AAU7JYE5</accession>